<accession>A0ABP7ZAW9</accession>
<dbReference type="EMBL" id="BAABDO010000099">
    <property type="protein sequence ID" value="GAA4152053.1"/>
    <property type="molecule type" value="Genomic_DNA"/>
</dbReference>
<feature type="region of interest" description="Disordered" evidence="1">
    <location>
        <begin position="95"/>
        <end position="121"/>
    </location>
</feature>
<organism evidence="3 4">
    <name type="scientific">Actinomadura keratinilytica</name>
    <dbReference type="NCBI Taxonomy" id="547461"/>
    <lineage>
        <taxon>Bacteria</taxon>
        <taxon>Bacillati</taxon>
        <taxon>Actinomycetota</taxon>
        <taxon>Actinomycetes</taxon>
        <taxon>Streptosporangiales</taxon>
        <taxon>Thermomonosporaceae</taxon>
        <taxon>Actinomadura</taxon>
    </lineage>
</organism>
<protein>
    <recommendedName>
        <fullName evidence="5">MFS transporter</fullName>
    </recommendedName>
</protein>
<reference evidence="4" key="1">
    <citation type="journal article" date="2019" name="Int. J. Syst. Evol. Microbiol.">
        <title>The Global Catalogue of Microorganisms (GCM) 10K type strain sequencing project: providing services to taxonomists for standard genome sequencing and annotation.</title>
        <authorList>
            <consortium name="The Broad Institute Genomics Platform"/>
            <consortium name="The Broad Institute Genome Sequencing Center for Infectious Disease"/>
            <person name="Wu L."/>
            <person name="Ma J."/>
        </authorList>
    </citation>
    <scope>NUCLEOTIDE SEQUENCE [LARGE SCALE GENOMIC DNA]</scope>
    <source>
        <strain evidence="4">JCM 17316</strain>
    </source>
</reference>
<keyword evidence="2" id="KW-0812">Transmembrane</keyword>
<evidence type="ECO:0000256" key="1">
    <source>
        <dbReference type="SAM" id="MobiDB-lite"/>
    </source>
</evidence>
<keyword evidence="2" id="KW-1133">Transmembrane helix</keyword>
<evidence type="ECO:0000313" key="3">
    <source>
        <dbReference type="EMBL" id="GAA4152053.1"/>
    </source>
</evidence>
<keyword evidence="4" id="KW-1185">Reference proteome</keyword>
<evidence type="ECO:0000256" key="2">
    <source>
        <dbReference type="SAM" id="Phobius"/>
    </source>
</evidence>
<comment type="caution">
    <text evidence="3">The sequence shown here is derived from an EMBL/GenBank/DDBJ whole genome shotgun (WGS) entry which is preliminary data.</text>
</comment>
<proteinExistence type="predicted"/>
<evidence type="ECO:0000313" key="4">
    <source>
        <dbReference type="Proteomes" id="UP001500266"/>
    </source>
</evidence>
<evidence type="ECO:0008006" key="5">
    <source>
        <dbReference type="Google" id="ProtNLM"/>
    </source>
</evidence>
<gene>
    <name evidence="3" type="ORF">GCM10022416_49940</name>
</gene>
<sequence length="121" mass="11913">MFAARMAGTAAGMAVFGGVLSARFAAEAGRYVPAGSVPAFDDLTRPEFPDGLSAPVRAGVAGAFAHAYTVLFATALVPALAGLAAALLLRDVPPAARRPPGAEAPTSPRAASAGPGPRAEG</sequence>
<dbReference type="Proteomes" id="UP001500266">
    <property type="component" value="Unassembled WGS sequence"/>
</dbReference>
<feature type="transmembrane region" description="Helical" evidence="2">
    <location>
        <begin position="65"/>
        <end position="89"/>
    </location>
</feature>
<keyword evidence="2" id="KW-0472">Membrane</keyword>
<name>A0ABP7ZAW9_9ACTN</name>
<dbReference type="RefSeq" id="WP_378272434.1">
    <property type="nucleotide sequence ID" value="NZ_JBHTFR010000001.1"/>
</dbReference>